<evidence type="ECO:0000313" key="11">
    <source>
        <dbReference type="EMBL" id="SNT36591.1"/>
    </source>
</evidence>
<keyword evidence="2" id="KW-0645">Protease</keyword>
<keyword evidence="7" id="KW-1015">Disulfide bond</keyword>
<dbReference type="Proteomes" id="UP000198280">
    <property type="component" value="Unassembled WGS sequence"/>
</dbReference>
<sequence>MSQAFGAAPDGTQPRSGSRVLDAPDGARGPADAAGLARDLAARLGDARTGGSWVDDEGRPVVAVTDEDTAAEVARAGARAEVVRYSMRDLQDAAGELREAPRVPGTAWSVDPVSNEVLVLADSTVSAQEWARLQSVADGIGAQVRMERTEAAFTTRTAGAAPILTRGSRCSAGFNVTNGTTDFILTAGHCGPPGTGWFADNQGTKPVGTTVSTSFPGGDFSLVQYQNDGSDHSSVVGVGSGRVVRITGAADPFVGQEVFRSGSTSGLHSGQVTGLNATVNYPEGAVSGLIQTTVCAEPGDSGGPLFAQGFALGITSGGSGDCTAGGITFFQPVSTAMAALGVSLPRATDGGDAATPAAGGETPGTPSASAGAPTREAGGGAGGGSGGSGTGQGGQQAAPGVPGAPTAPGGAPVYPGTASDPTSLGAIGSGGGIGPGLLIVAVSCLAFLATRWIRPAAGAGAYGSGGWD</sequence>
<feature type="region of interest" description="Disordered" evidence="8">
    <location>
        <begin position="1"/>
        <end position="32"/>
    </location>
</feature>
<feature type="compositionally biased region" description="Low complexity" evidence="8">
    <location>
        <begin position="349"/>
        <end position="376"/>
    </location>
</feature>
<dbReference type="PROSITE" id="PS00134">
    <property type="entry name" value="TRYPSIN_HIS"/>
    <property type="match status" value="1"/>
</dbReference>
<evidence type="ECO:0000259" key="9">
    <source>
        <dbReference type="Pfam" id="PF00089"/>
    </source>
</evidence>
<evidence type="ECO:0000256" key="8">
    <source>
        <dbReference type="SAM" id="MobiDB-lite"/>
    </source>
</evidence>
<dbReference type="InterPro" id="IPR033116">
    <property type="entry name" value="TRYPSIN_SER"/>
</dbReference>
<feature type="compositionally biased region" description="Low complexity" evidence="8">
    <location>
        <begin position="21"/>
        <end position="32"/>
    </location>
</feature>
<proteinExistence type="inferred from homology"/>
<accession>A0A239M1N9</accession>
<name>A0A239M1N9_9ACTN</name>
<dbReference type="PRINTS" id="PR00861">
    <property type="entry name" value="ALYTICPTASE"/>
</dbReference>
<dbReference type="InterPro" id="IPR001316">
    <property type="entry name" value="Pept_S1A_streptogrisin"/>
</dbReference>
<dbReference type="AlphaFoldDB" id="A0A239M1N9"/>
<organism evidence="11 12">
    <name type="scientific">Actinacidiphila glaucinigra</name>
    <dbReference type="NCBI Taxonomy" id="235986"/>
    <lineage>
        <taxon>Bacteria</taxon>
        <taxon>Bacillati</taxon>
        <taxon>Actinomycetota</taxon>
        <taxon>Actinomycetes</taxon>
        <taxon>Kitasatosporales</taxon>
        <taxon>Streptomycetaceae</taxon>
        <taxon>Actinacidiphila</taxon>
    </lineage>
</organism>
<evidence type="ECO:0000256" key="1">
    <source>
        <dbReference type="ARBA" id="ARBA00007664"/>
    </source>
</evidence>
<feature type="region of interest" description="Disordered" evidence="8">
    <location>
        <begin position="349"/>
        <end position="417"/>
    </location>
</feature>
<dbReference type="InterPro" id="IPR009003">
    <property type="entry name" value="Peptidase_S1_PA"/>
</dbReference>
<keyword evidence="6" id="KW-0865">Zymogen</keyword>
<evidence type="ECO:0000259" key="10">
    <source>
        <dbReference type="Pfam" id="PF02983"/>
    </source>
</evidence>
<dbReference type="CDD" id="cd21112">
    <property type="entry name" value="alphaLP-like"/>
    <property type="match status" value="1"/>
</dbReference>
<feature type="compositionally biased region" description="Gly residues" evidence="8">
    <location>
        <begin position="377"/>
        <end position="394"/>
    </location>
</feature>
<dbReference type="Pfam" id="PF00089">
    <property type="entry name" value="Trypsin"/>
    <property type="match status" value="1"/>
</dbReference>
<dbReference type="EMBL" id="FZOF01000022">
    <property type="protein sequence ID" value="SNT36591.1"/>
    <property type="molecule type" value="Genomic_DNA"/>
</dbReference>
<dbReference type="SUPFAM" id="SSF50494">
    <property type="entry name" value="Trypsin-like serine proteases"/>
    <property type="match status" value="1"/>
</dbReference>
<feature type="domain" description="Peptidase S1A alpha-lytic prodomain" evidence="10">
    <location>
        <begin position="85"/>
        <end position="139"/>
    </location>
</feature>
<reference evidence="11 12" key="1">
    <citation type="submission" date="2017-06" db="EMBL/GenBank/DDBJ databases">
        <authorList>
            <person name="Kim H.J."/>
            <person name="Triplett B.A."/>
        </authorList>
    </citation>
    <scope>NUCLEOTIDE SEQUENCE [LARGE SCALE GENOMIC DNA]</scope>
    <source>
        <strain evidence="11 12">CGMCC 4.1858</strain>
    </source>
</reference>
<keyword evidence="3" id="KW-0732">Signal</keyword>
<dbReference type="Pfam" id="PF02983">
    <property type="entry name" value="Pro_Al_protease"/>
    <property type="match status" value="1"/>
</dbReference>
<evidence type="ECO:0000256" key="3">
    <source>
        <dbReference type="ARBA" id="ARBA00022729"/>
    </source>
</evidence>
<dbReference type="GO" id="GO:0005576">
    <property type="term" value="C:extracellular region"/>
    <property type="evidence" value="ECO:0007669"/>
    <property type="project" value="InterPro"/>
</dbReference>
<dbReference type="PROSITE" id="PS00135">
    <property type="entry name" value="TRYPSIN_SER"/>
    <property type="match status" value="1"/>
</dbReference>
<evidence type="ECO:0000256" key="7">
    <source>
        <dbReference type="ARBA" id="ARBA00023157"/>
    </source>
</evidence>
<feature type="domain" description="Peptidase S1" evidence="9">
    <location>
        <begin position="180"/>
        <end position="337"/>
    </location>
</feature>
<keyword evidence="12" id="KW-1185">Reference proteome</keyword>
<dbReference type="InterPro" id="IPR018114">
    <property type="entry name" value="TRYPSIN_HIS"/>
</dbReference>
<gene>
    <name evidence="11" type="ORF">SAMN05216252_12290</name>
</gene>
<protein>
    <submittedName>
        <fullName evidence="11">Trypsin</fullName>
    </submittedName>
</protein>
<dbReference type="GO" id="GO:0004252">
    <property type="term" value="F:serine-type endopeptidase activity"/>
    <property type="evidence" value="ECO:0007669"/>
    <property type="project" value="InterPro"/>
</dbReference>
<evidence type="ECO:0000256" key="2">
    <source>
        <dbReference type="ARBA" id="ARBA00022670"/>
    </source>
</evidence>
<dbReference type="GO" id="GO:0006508">
    <property type="term" value="P:proteolysis"/>
    <property type="evidence" value="ECO:0007669"/>
    <property type="project" value="UniProtKB-KW"/>
</dbReference>
<comment type="similarity">
    <text evidence="1">Belongs to the peptidase S1 family.</text>
</comment>
<dbReference type="Gene3D" id="2.40.10.10">
    <property type="entry name" value="Trypsin-like serine proteases"/>
    <property type="match status" value="2"/>
</dbReference>
<keyword evidence="4" id="KW-0378">Hydrolase</keyword>
<evidence type="ECO:0000313" key="12">
    <source>
        <dbReference type="Proteomes" id="UP000198280"/>
    </source>
</evidence>
<evidence type="ECO:0000256" key="4">
    <source>
        <dbReference type="ARBA" id="ARBA00022801"/>
    </source>
</evidence>
<keyword evidence="5" id="KW-0720">Serine protease</keyword>
<evidence type="ECO:0000256" key="6">
    <source>
        <dbReference type="ARBA" id="ARBA00023145"/>
    </source>
</evidence>
<evidence type="ECO:0000256" key="5">
    <source>
        <dbReference type="ARBA" id="ARBA00022825"/>
    </source>
</evidence>
<dbReference type="InterPro" id="IPR001254">
    <property type="entry name" value="Trypsin_dom"/>
</dbReference>
<dbReference type="InterPro" id="IPR043504">
    <property type="entry name" value="Peptidase_S1_PA_chymotrypsin"/>
</dbReference>
<feature type="compositionally biased region" description="Low complexity" evidence="8">
    <location>
        <begin position="395"/>
        <end position="417"/>
    </location>
</feature>
<dbReference type="InterPro" id="IPR004236">
    <property type="entry name" value="Pept_S1_alpha_lytic"/>
</dbReference>